<protein>
    <submittedName>
        <fullName evidence="5">HipA domain-containing protein</fullName>
    </submittedName>
</protein>
<accession>A0ABT0SX75</accession>
<evidence type="ECO:0000313" key="6">
    <source>
        <dbReference type="Proteomes" id="UP001165369"/>
    </source>
</evidence>
<proteinExistence type="inferred from homology"/>
<evidence type="ECO:0000259" key="4">
    <source>
        <dbReference type="Pfam" id="PF07804"/>
    </source>
</evidence>
<evidence type="ECO:0000313" key="5">
    <source>
        <dbReference type="EMBL" id="MCL7939213.1"/>
    </source>
</evidence>
<evidence type="ECO:0000256" key="3">
    <source>
        <dbReference type="ARBA" id="ARBA00022777"/>
    </source>
</evidence>
<evidence type="ECO:0000256" key="2">
    <source>
        <dbReference type="ARBA" id="ARBA00022679"/>
    </source>
</evidence>
<keyword evidence="6" id="KW-1185">Reference proteome</keyword>
<keyword evidence="2" id="KW-0808">Transferase</keyword>
<name>A0ABT0SX75_9GAMM</name>
<organism evidence="5 6">
    <name type="scientific">Halomonas gemina</name>
    <dbReference type="NCBI Taxonomy" id="2945105"/>
    <lineage>
        <taxon>Bacteria</taxon>
        <taxon>Pseudomonadati</taxon>
        <taxon>Pseudomonadota</taxon>
        <taxon>Gammaproteobacteria</taxon>
        <taxon>Oceanospirillales</taxon>
        <taxon>Halomonadaceae</taxon>
        <taxon>Halomonas</taxon>
    </lineage>
</organism>
<evidence type="ECO:0000256" key="1">
    <source>
        <dbReference type="ARBA" id="ARBA00010164"/>
    </source>
</evidence>
<dbReference type="InterPro" id="IPR012893">
    <property type="entry name" value="HipA-like_C"/>
</dbReference>
<dbReference type="EMBL" id="JAMJPK010000001">
    <property type="protein sequence ID" value="MCL7939213.1"/>
    <property type="molecule type" value="Genomic_DNA"/>
</dbReference>
<keyword evidence="3" id="KW-0418">Kinase</keyword>
<dbReference type="Pfam" id="PF07804">
    <property type="entry name" value="HipA_C"/>
    <property type="match status" value="1"/>
</dbReference>
<dbReference type="Proteomes" id="UP001165369">
    <property type="component" value="Unassembled WGS sequence"/>
</dbReference>
<sequence length="236" mass="26203">MMGDAVPPRLSLAGAQDKIPVLVEGGVIKLHGRSTPPSYILKFAVDGRDLVILNELFLNTLARLAGLECPLTTASEIAGHGYLLVERYDREGIGTTGLRRIHQEISARPWETRIDKYQVLSGARFAQCIATARHACRPNAASVLHLLRWQLFNVLVGNTDGHAKNISLLQDDRGRWRDAPAYDLVGTLVLGCHPDLAFTIGEQANSQQLLPRDWQAFARECRFSYALVRREIRALA</sequence>
<dbReference type="Gene3D" id="1.10.1070.20">
    <property type="match status" value="1"/>
</dbReference>
<dbReference type="InterPro" id="IPR052028">
    <property type="entry name" value="HipA_Ser/Thr_kinase"/>
</dbReference>
<dbReference type="PANTHER" id="PTHR37419:SF1">
    <property type="entry name" value="SERINE_THREONINE-PROTEIN KINASE TOXIN HIPA"/>
    <property type="match status" value="1"/>
</dbReference>
<feature type="domain" description="HipA-like C-terminal" evidence="4">
    <location>
        <begin position="10"/>
        <end position="233"/>
    </location>
</feature>
<reference evidence="5" key="1">
    <citation type="submission" date="2022-05" db="EMBL/GenBank/DDBJ databases">
        <title>Halomonas geminus sp. nov. and Halomonas llamarensis sp. nov. isolated from high-altitude salars of the Atacama Desert.</title>
        <authorList>
            <person name="Hintersatz C."/>
            <person name="Rojas L.A."/>
            <person name="Wei T.-S."/>
            <person name="Kutschke S."/>
            <person name="Lehmann F."/>
            <person name="Jain R."/>
            <person name="Pollmann K."/>
        </authorList>
    </citation>
    <scope>NUCLEOTIDE SEQUENCE</scope>
    <source>
        <strain evidence="5">ATCH28</strain>
    </source>
</reference>
<dbReference type="RefSeq" id="WP_250059222.1">
    <property type="nucleotide sequence ID" value="NZ_JAMJPK010000001.1"/>
</dbReference>
<comment type="similarity">
    <text evidence="1">Belongs to the HipA Ser/Thr kinase family.</text>
</comment>
<dbReference type="PANTHER" id="PTHR37419">
    <property type="entry name" value="SERINE/THREONINE-PROTEIN KINASE TOXIN HIPA"/>
    <property type="match status" value="1"/>
</dbReference>
<gene>
    <name evidence="5" type="ORF">M8009_02680</name>
</gene>
<comment type="caution">
    <text evidence="5">The sequence shown here is derived from an EMBL/GenBank/DDBJ whole genome shotgun (WGS) entry which is preliminary data.</text>
</comment>